<evidence type="ECO:0000256" key="1">
    <source>
        <dbReference type="ARBA" id="ARBA00022443"/>
    </source>
</evidence>
<reference evidence="9" key="1">
    <citation type="submission" date="2022-11" db="UniProtKB">
        <authorList>
            <consortium name="WormBaseParasite"/>
        </authorList>
    </citation>
    <scope>IDENTIFICATION</scope>
</reference>
<dbReference type="WBParaSite" id="ACRNAN_scaffold2541.g6866.t1">
    <property type="protein sequence ID" value="ACRNAN_scaffold2541.g6866.t1"/>
    <property type="gene ID" value="ACRNAN_scaffold2541.g6866"/>
</dbReference>
<evidence type="ECO:0000259" key="7">
    <source>
        <dbReference type="PROSITE" id="PS51659"/>
    </source>
</evidence>
<dbReference type="Gene3D" id="2.30.30.40">
    <property type="entry name" value="SH3 Domains"/>
    <property type="match status" value="1"/>
</dbReference>
<evidence type="ECO:0000256" key="3">
    <source>
        <dbReference type="ARBA" id="ARBA00022679"/>
    </source>
</evidence>
<dbReference type="InterPro" id="IPR027350">
    <property type="entry name" value="GT23_dom"/>
</dbReference>
<evidence type="ECO:0000256" key="4">
    <source>
        <dbReference type="PROSITE-ProRule" id="PRU00192"/>
    </source>
</evidence>
<keyword evidence="1 4" id="KW-0728">SH3 domain</keyword>
<dbReference type="Pfam" id="PF19745">
    <property type="entry name" value="FUT8_N_cat"/>
    <property type="match status" value="1"/>
</dbReference>
<dbReference type="AlphaFoldDB" id="A0A914DHN4"/>
<organism evidence="8 9">
    <name type="scientific">Acrobeloides nanus</name>
    <dbReference type="NCBI Taxonomy" id="290746"/>
    <lineage>
        <taxon>Eukaryota</taxon>
        <taxon>Metazoa</taxon>
        <taxon>Ecdysozoa</taxon>
        <taxon>Nematoda</taxon>
        <taxon>Chromadorea</taxon>
        <taxon>Rhabditida</taxon>
        <taxon>Tylenchina</taxon>
        <taxon>Cephalobomorpha</taxon>
        <taxon>Cephaloboidea</taxon>
        <taxon>Cephalobidae</taxon>
        <taxon>Acrobeloides</taxon>
    </lineage>
</organism>
<keyword evidence="8" id="KW-1185">Reference proteome</keyword>
<protein>
    <submittedName>
        <fullName evidence="9">Alpha-(1,6)-fucosyltransferase</fullName>
    </submittedName>
</protein>
<evidence type="ECO:0000313" key="9">
    <source>
        <dbReference type="WBParaSite" id="ACRNAN_scaffold2541.g6866.t1"/>
    </source>
</evidence>
<dbReference type="InterPro" id="IPR036028">
    <property type="entry name" value="SH3-like_dom_sf"/>
</dbReference>
<accession>A0A914DHN4</accession>
<name>A0A914DHN4_9BILA</name>
<dbReference type="Proteomes" id="UP000887540">
    <property type="component" value="Unplaced"/>
</dbReference>
<keyword evidence="3 5" id="KW-0808">Transferase</keyword>
<dbReference type="PROSITE" id="PS51659">
    <property type="entry name" value="GT23"/>
    <property type="match status" value="1"/>
</dbReference>
<dbReference type="Gene3D" id="3.40.50.11350">
    <property type="match status" value="1"/>
</dbReference>
<keyword evidence="2 5" id="KW-0328">Glycosyltransferase</keyword>
<feature type="region of interest" description="Important for donor substrate binding" evidence="5">
    <location>
        <begin position="192"/>
        <end position="193"/>
    </location>
</feature>
<evidence type="ECO:0000259" key="6">
    <source>
        <dbReference type="PROSITE" id="PS50002"/>
    </source>
</evidence>
<dbReference type="CDD" id="cd11300">
    <property type="entry name" value="Fut8_like"/>
    <property type="match status" value="1"/>
</dbReference>
<dbReference type="PANTHER" id="PTHR13132">
    <property type="entry name" value="ALPHA- 1,6 -FUCOSYLTRANSFERASE"/>
    <property type="match status" value="1"/>
</dbReference>
<dbReference type="InterPro" id="IPR045573">
    <property type="entry name" value="Fut8_N_cat"/>
</dbReference>
<dbReference type="GO" id="GO:0046921">
    <property type="term" value="F:alpha-(1-&gt;6)-fucosyltransferase activity"/>
    <property type="evidence" value="ECO:0007669"/>
    <property type="project" value="TreeGrafter"/>
</dbReference>
<dbReference type="InterPro" id="IPR001452">
    <property type="entry name" value="SH3_domain"/>
</dbReference>
<sequence>MRIARLQNPDDCSKARILIWDYTWDCGFGCLIHNAAFCLIIAAATNRTLVLESDGKNWPFRKELSKRLFQSKIGWERIFLPITKCLYADAVSYIKRYFLVKPYSKVESSARVARCTGFIGVDPKSHPISAPLAFPREIADILLTHHSNPPVFFIGQFIWYLMRHNAHFKEILSQAEKEVQFEKGPIVGLHIRRTDKIQEAKYHNVTEYMNWAEHWFQIQEKHQNITLTRRIYVSTDDVSVIEEIENEYPKFIIFKNKTRIENAKLGNRHELESLYGIIIDIRILSRCDYVVCTFSSNACRVAYELMQILHGNATDMIHSLDDIYFYTHQQPHEKIAIESYMPVSYNQIDLNIGDVIKIEQNLWNGFCNGTNYRTGKIGLYPCNMTKEKWRIENFALFDFNS</sequence>
<dbReference type="SUPFAM" id="SSF50044">
    <property type="entry name" value="SH3-domain"/>
    <property type="match status" value="1"/>
</dbReference>
<comment type="similarity">
    <text evidence="5">Belongs to the glycosyltransferase 23 family.</text>
</comment>
<feature type="domain" description="SH3" evidence="6">
    <location>
        <begin position="329"/>
        <end position="390"/>
    </location>
</feature>
<evidence type="ECO:0000313" key="8">
    <source>
        <dbReference type="Proteomes" id="UP000887540"/>
    </source>
</evidence>
<dbReference type="PROSITE" id="PS50002">
    <property type="entry name" value="SH3"/>
    <property type="match status" value="1"/>
</dbReference>
<dbReference type="GO" id="GO:0006487">
    <property type="term" value="P:protein N-linked glycosylation"/>
    <property type="evidence" value="ECO:0007669"/>
    <property type="project" value="TreeGrafter"/>
</dbReference>
<evidence type="ECO:0000256" key="2">
    <source>
        <dbReference type="ARBA" id="ARBA00022676"/>
    </source>
</evidence>
<dbReference type="PANTHER" id="PTHR13132:SF29">
    <property type="entry name" value="ALPHA-(1,6)-FUCOSYLTRANSFERASE"/>
    <property type="match status" value="1"/>
</dbReference>
<proteinExistence type="inferred from homology"/>
<evidence type="ECO:0000256" key="5">
    <source>
        <dbReference type="PROSITE-ProRule" id="PRU00992"/>
    </source>
</evidence>
<feature type="domain" description="GT23" evidence="7">
    <location>
        <begin position="12"/>
        <end position="320"/>
    </location>
</feature>